<protein>
    <submittedName>
        <fullName evidence="3">Uncharacterized protein</fullName>
    </submittedName>
</protein>
<evidence type="ECO:0000313" key="4">
    <source>
        <dbReference type="Proteomes" id="UP000075714"/>
    </source>
</evidence>
<name>A0A150GUL9_GONPE</name>
<proteinExistence type="predicted"/>
<keyword evidence="4" id="KW-1185">Reference proteome</keyword>
<reference evidence="4" key="1">
    <citation type="journal article" date="2016" name="Nat. Commun.">
        <title>The Gonium pectorale genome demonstrates co-option of cell cycle regulation during the evolution of multicellularity.</title>
        <authorList>
            <person name="Hanschen E.R."/>
            <person name="Marriage T.N."/>
            <person name="Ferris P.J."/>
            <person name="Hamaji T."/>
            <person name="Toyoda A."/>
            <person name="Fujiyama A."/>
            <person name="Neme R."/>
            <person name="Noguchi H."/>
            <person name="Minakuchi Y."/>
            <person name="Suzuki M."/>
            <person name="Kawai-Toyooka H."/>
            <person name="Smith D.R."/>
            <person name="Sparks H."/>
            <person name="Anderson J."/>
            <person name="Bakaric R."/>
            <person name="Luria V."/>
            <person name="Karger A."/>
            <person name="Kirschner M.W."/>
            <person name="Durand P.M."/>
            <person name="Michod R.E."/>
            <person name="Nozaki H."/>
            <person name="Olson B.J."/>
        </authorList>
    </citation>
    <scope>NUCLEOTIDE SEQUENCE [LARGE SCALE GENOMIC DNA]</scope>
    <source>
        <strain evidence="4">NIES-2863</strain>
    </source>
</reference>
<feature type="region of interest" description="Disordered" evidence="1">
    <location>
        <begin position="45"/>
        <end position="68"/>
    </location>
</feature>
<keyword evidence="2" id="KW-1133">Transmembrane helix</keyword>
<gene>
    <name evidence="3" type="ORF">GPECTOR_8g388</name>
</gene>
<dbReference type="Proteomes" id="UP000075714">
    <property type="component" value="Unassembled WGS sequence"/>
</dbReference>
<evidence type="ECO:0000313" key="3">
    <source>
        <dbReference type="EMBL" id="KXZ53020.1"/>
    </source>
</evidence>
<organism evidence="3 4">
    <name type="scientific">Gonium pectorale</name>
    <name type="common">Green alga</name>
    <dbReference type="NCBI Taxonomy" id="33097"/>
    <lineage>
        <taxon>Eukaryota</taxon>
        <taxon>Viridiplantae</taxon>
        <taxon>Chlorophyta</taxon>
        <taxon>core chlorophytes</taxon>
        <taxon>Chlorophyceae</taxon>
        <taxon>CS clade</taxon>
        <taxon>Chlamydomonadales</taxon>
        <taxon>Volvocaceae</taxon>
        <taxon>Gonium</taxon>
    </lineage>
</organism>
<dbReference type="AlphaFoldDB" id="A0A150GUL9"/>
<keyword evidence="2" id="KW-0812">Transmembrane</keyword>
<keyword evidence="2" id="KW-0472">Membrane</keyword>
<evidence type="ECO:0000256" key="1">
    <source>
        <dbReference type="SAM" id="MobiDB-lite"/>
    </source>
</evidence>
<feature type="transmembrane region" description="Helical" evidence="2">
    <location>
        <begin position="93"/>
        <end position="114"/>
    </location>
</feature>
<accession>A0A150GUL9</accession>
<evidence type="ECO:0000256" key="2">
    <source>
        <dbReference type="SAM" id="Phobius"/>
    </source>
</evidence>
<dbReference type="EMBL" id="LSYV01000009">
    <property type="protein sequence ID" value="KXZ53020.1"/>
    <property type="molecule type" value="Genomic_DNA"/>
</dbReference>
<feature type="compositionally biased region" description="Low complexity" evidence="1">
    <location>
        <begin position="45"/>
        <end position="63"/>
    </location>
</feature>
<comment type="caution">
    <text evidence="3">The sequence shown here is derived from an EMBL/GenBank/DDBJ whole genome shotgun (WGS) entry which is preliminary data.</text>
</comment>
<sequence>MRLVQELQVALLRLTGGAGDTVLRSGMAQPAAMAAAPPVASRASPAATAAASTSQASAAPAARKGPTERAPAQVVMVAAPSAVPAVESSQRSVPVAALAITAAAALLAAGYWLLQRWRVTVKAQRESEARMAVNRNSLVRQKQASQGQR</sequence>